<dbReference type="PANTHER" id="PTHR35678:SF1">
    <property type="entry name" value="PROTEIN STPG4"/>
    <property type="match status" value="1"/>
</dbReference>
<name>A0A8C7P477_ONCMY</name>
<organism evidence="6 7">
    <name type="scientific">Oncorhynchus mykiss</name>
    <name type="common">Rainbow trout</name>
    <name type="synonym">Salmo gairdneri</name>
    <dbReference type="NCBI Taxonomy" id="8022"/>
    <lineage>
        <taxon>Eukaryota</taxon>
        <taxon>Metazoa</taxon>
        <taxon>Chordata</taxon>
        <taxon>Craniata</taxon>
        <taxon>Vertebrata</taxon>
        <taxon>Euteleostomi</taxon>
        <taxon>Actinopterygii</taxon>
        <taxon>Neopterygii</taxon>
        <taxon>Teleostei</taxon>
        <taxon>Protacanthopterygii</taxon>
        <taxon>Salmoniformes</taxon>
        <taxon>Salmonidae</taxon>
        <taxon>Salmoninae</taxon>
        <taxon>Oncorhynchus</taxon>
    </lineage>
</organism>
<reference evidence="6" key="2">
    <citation type="submission" date="2025-08" db="UniProtKB">
        <authorList>
            <consortium name="Ensembl"/>
        </authorList>
    </citation>
    <scope>IDENTIFICATION</scope>
</reference>
<evidence type="ECO:0000256" key="3">
    <source>
        <dbReference type="ARBA" id="ARBA00022490"/>
    </source>
</evidence>
<comment type="subcellular location">
    <subcellularLocation>
        <location evidence="2">Cytoplasm</location>
    </subcellularLocation>
    <subcellularLocation>
        <location evidence="1">Nucleus</location>
    </subcellularLocation>
</comment>
<dbReference type="GeneTree" id="ENSGT00390000011598"/>
<dbReference type="Proteomes" id="UP000694395">
    <property type="component" value="Chromosome 32"/>
</dbReference>
<keyword evidence="4" id="KW-0539">Nucleus</keyword>
<dbReference type="GO" id="GO:0044727">
    <property type="term" value="P:epigenetic programing of male pronucleus"/>
    <property type="evidence" value="ECO:0007669"/>
    <property type="project" value="TreeGrafter"/>
</dbReference>
<evidence type="ECO:0000256" key="4">
    <source>
        <dbReference type="ARBA" id="ARBA00023242"/>
    </source>
</evidence>
<evidence type="ECO:0000313" key="6">
    <source>
        <dbReference type="Ensembl" id="ENSOMYP00000017167.2"/>
    </source>
</evidence>
<feature type="region of interest" description="Disordered" evidence="5">
    <location>
        <begin position="53"/>
        <end position="89"/>
    </location>
</feature>
<dbReference type="GO" id="GO:0001939">
    <property type="term" value="C:female pronucleus"/>
    <property type="evidence" value="ECO:0007669"/>
    <property type="project" value="TreeGrafter"/>
</dbReference>
<evidence type="ECO:0000313" key="7">
    <source>
        <dbReference type="Proteomes" id="UP000694395"/>
    </source>
</evidence>
<dbReference type="GO" id="GO:0003682">
    <property type="term" value="F:chromatin binding"/>
    <property type="evidence" value="ECO:0007669"/>
    <property type="project" value="TreeGrafter"/>
</dbReference>
<evidence type="ECO:0000256" key="1">
    <source>
        <dbReference type="ARBA" id="ARBA00004123"/>
    </source>
</evidence>
<dbReference type="InterPro" id="IPR010736">
    <property type="entry name" value="SHIPPO-rpt"/>
</dbReference>
<dbReference type="PANTHER" id="PTHR35678">
    <property type="entry name" value="PROTEIN STPG4"/>
    <property type="match status" value="1"/>
</dbReference>
<evidence type="ECO:0000256" key="5">
    <source>
        <dbReference type="SAM" id="MobiDB-lite"/>
    </source>
</evidence>
<proteinExistence type="predicted"/>
<dbReference type="Pfam" id="PF07004">
    <property type="entry name" value="SHIPPO-rpt"/>
    <property type="match status" value="5"/>
</dbReference>
<dbReference type="GO" id="GO:0042585">
    <property type="term" value="C:germinal vesicle"/>
    <property type="evidence" value="ECO:0007669"/>
    <property type="project" value="TreeGrafter"/>
</dbReference>
<protein>
    <submittedName>
        <fullName evidence="6">Sperm-tail PG-rich repeat containing 1</fullName>
    </submittedName>
</protein>
<accession>A0A8C7P477</accession>
<keyword evidence="3" id="KW-0963">Cytoplasm</keyword>
<dbReference type="GO" id="GO:0042393">
    <property type="term" value="F:histone binding"/>
    <property type="evidence" value="ECO:0007669"/>
    <property type="project" value="TreeGrafter"/>
</dbReference>
<dbReference type="GO" id="GO:0001940">
    <property type="term" value="C:male pronucleus"/>
    <property type="evidence" value="ECO:0007669"/>
    <property type="project" value="TreeGrafter"/>
</dbReference>
<dbReference type="AlphaFoldDB" id="A0A8C7P477"/>
<evidence type="ECO:0000256" key="2">
    <source>
        <dbReference type="ARBA" id="ARBA00004496"/>
    </source>
</evidence>
<sequence length="333" mass="36530">MLQCRCHYKLSSLLNRLSGCKLPGYISSIPTKYQIVVISNEDKKGFLSQAKRFLSEDSQNENPGPGTYMSHRPAEISSPSFSKKGTGGFASQAVRVPRNPQRGIPGPNVYNLQSSLIHKHSFGRGGSRTFRLPVAVQHDGPKNKTPAPNQYHVSFNGVKPNTLVSAQSVFLSTTGRSSMCSNTLKGPSPCHYKVNDAITQKCPKVPLSCFKSNSVRIQSPVNNHVPGPGTYSPYQAPEPVRRTILPRRHYLGISAPPLILLKNPPLPGPGQYDVVNYGDPTKHFMSSAVFVSGTSRWTQDVRGQGVPGPGYYEPDTSSKRSFLYNYSNNWIPA</sequence>
<dbReference type="Ensembl" id="ENSOMYT00000018923.2">
    <property type="protein sequence ID" value="ENSOMYP00000017167.2"/>
    <property type="gene ID" value="ENSOMYG00000008440.2"/>
</dbReference>
<keyword evidence="7" id="KW-1185">Reference proteome</keyword>
<reference evidence="6" key="3">
    <citation type="submission" date="2025-09" db="UniProtKB">
        <authorList>
            <consortium name="Ensembl"/>
        </authorList>
    </citation>
    <scope>IDENTIFICATION</scope>
</reference>
<dbReference type="GO" id="GO:0005737">
    <property type="term" value="C:cytoplasm"/>
    <property type="evidence" value="ECO:0007669"/>
    <property type="project" value="UniProtKB-SubCell"/>
</dbReference>
<reference evidence="6" key="1">
    <citation type="submission" date="2020-07" db="EMBL/GenBank/DDBJ databases">
        <title>A long reads based de novo assembly of the rainbow trout Arlee double haploid line genome.</title>
        <authorList>
            <person name="Gao G."/>
            <person name="Palti Y."/>
        </authorList>
    </citation>
    <scope>NUCLEOTIDE SEQUENCE [LARGE SCALE GENOMIC DNA]</scope>
</reference>